<dbReference type="PANTHER" id="PTHR46566">
    <property type="entry name" value="1-PHOSPHOFRUCTOKINASE-RELATED"/>
    <property type="match status" value="1"/>
</dbReference>
<dbReference type="SUPFAM" id="SSF53613">
    <property type="entry name" value="Ribokinase-like"/>
    <property type="match status" value="1"/>
</dbReference>
<dbReference type="NCBIfam" id="TIGR03168">
    <property type="entry name" value="1-PFK"/>
    <property type="match status" value="1"/>
</dbReference>
<keyword evidence="4 8" id="KW-0418">Kinase</keyword>
<evidence type="ECO:0000313" key="9">
    <source>
        <dbReference type="Proteomes" id="UP000800981"/>
    </source>
</evidence>
<feature type="compositionally biased region" description="Basic residues" evidence="6">
    <location>
        <begin position="29"/>
        <end position="54"/>
    </location>
</feature>
<evidence type="ECO:0000256" key="5">
    <source>
        <dbReference type="ARBA" id="ARBA00022840"/>
    </source>
</evidence>
<dbReference type="PANTHER" id="PTHR46566:SF5">
    <property type="entry name" value="1-PHOSPHOFRUCTOKINASE"/>
    <property type="match status" value="1"/>
</dbReference>
<comment type="similarity">
    <text evidence="1">Belongs to the carbohydrate kinase PfkB family.</text>
</comment>
<keyword evidence="2 8" id="KW-0808">Transferase</keyword>
<evidence type="ECO:0000256" key="6">
    <source>
        <dbReference type="SAM" id="MobiDB-lite"/>
    </source>
</evidence>
<keyword evidence="3" id="KW-0547">Nucleotide-binding</keyword>
<name>A0ABX0GTY5_9ACTN</name>
<keyword evidence="5" id="KW-0067">ATP-binding</keyword>
<comment type="caution">
    <text evidence="8">The sequence shown here is derived from an EMBL/GenBank/DDBJ whole genome shotgun (WGS) entry which is preliminary data.</text>
</comment>
<feature type="compositionally biased region" description="Low complexity" evidence="6">
    <location>
        <begin position="56"/>
        <end position="66"/>
    </location>
</feature>
<feature type="compositionally biased region" description="Gly residues" evidence="6">
    <location>
        <begin position="114"/>
        <end position="125"/>
    </location>
</feature>
<dbReference type="Proteomes" id="UP000800981">
    <property type="component" value="Unassembled WGS sequence"/>
</dbReference>
<dbReference type="InterPro" id="IPR002173">
    <property type="entry name" value="Carboh/pur_kinase_PfkB_CS"/>
</dbReference>
<evidence type="ECO:0000256" key="1">
    <source>
        <dbReference type="ARBA" id="ARBA00010688"/>
    </source>
</evidence>
<proteinExistence type="inferred from homology"/>
<dbReference type="Pfam" id="PF00294">
    <property type="entry name" value="PfkB"/>
    <property type="match status" value="1"/>
</dbReference>
<dbReference type="Gene3D" id="3.40.1190.20">
    <property type="match status" value="1"/>
</dbReference>
<protein>
    <submittedName>
        <fullName evidence="8">Hexose kinase</fullName>
        <ecNumber evidence="8">2.7.1.-</ecNumber>
    </submittedName>
</protein>
<evidence type="ECO:0000313" key="8">
    <source>
        <dbReference type="EMBL" id="NHC14368.1"/>
    </source>
</evidence>
<evidence type="ECO:0000256" key="3">
    <source>
        <dbReference type="ARBA" id="ARBA00022741"/>
    </source>
</evidence>
<evidence type="ECO:0000259" key="7">
    <source>
        <dbReference type="Pfam" id="PF00294"/>
    </source>
</evidence>
<organism evidence="8 9">
    <name type="scientific">Motilibacter deserti</name>
    <dbReference type="NCBI Taxonomy" id="2714956"/>
    <lineage>
        <taxon>Bacteria</taxon>
        <taxon>Bacillati</taxon>
        <taxon>Actinomycetota</taxon>
        <taxon>Actinomycetes</taxon>
        <taxon>Motilibacterales</taxon>
        <taxon>Motilibacteraceae</taxon>
        <taxon>Motilibacter</taxon>
    </lineage>
</organism>
<feature type="compositionally biased region" description="Basic residues" evidence="6">
    <location>
        <begin position="8"/>
        <end position="21"/>
    </location>
</feature>
<evidence type="ECO:0000256" key="2">
    <source>
        <dbReference type="ARBA" id="ARBA00022679"/>
    </source>
</evidence>
<reference evidence="8 9" key="1">
    <citation type="submission" date="2020-03" db="EMBL/GenBank/DDBJ databases">
        <title>Two novel Motilibacter sp.</title>
        <authorList>
            <person name="Liu S."/>
        </authorList>
    </citation>
    <scope>NUCLEOTIDE SEQUENCE [LARGE SCALE GENOMIC DNA]</scope>
    <source>
        <strain evidence="8 9">E257</strain>
    </source>
</reference>
<dbReference type="EC" id="2.7.1.-" evidence="8"/>
<dbReference type="InterPro" id="IPR017583">
    <property type="entry name" value="Tagatose/fructose_Pkinase"/>
</dbReference>
<dbReference type="EMBL" id="JAANNP010000005">
    <property type="protein sequence ID" value="NHC14368.1"/>
    <property type="molecule type" value="Genomic_DNA"/>
</dbReference>
<dbReference type="GO" id="GO:0016301">
    <property type="term" value="F:kinase activity"/>
    <property type="evidence" value="ECO:0007669"/>
    <property type="project" value="UniProtKB-KW"/>
</dbReference>
<gene>
    <name evidence="8" type="ORF">G9H71_11320</name>
</gene>
<accession>A0ABX0GTY5</accession>
<dbReference type="InterPro" id="IPR029056">
    <property type="entry name" value="Ribokinase-like"/>
</dbReference>
<keyword evidence="9" id="KW-1185">Reference proteome</keyword>
<sequence>MRPARLPGRARLHPGHRRRVQRAQPHAGRPGHRAARAARRRPGRERGVARRGSRARGGTAHGLRPAGPGPGRPRRRAGGHRRGVAGAGPRGARRRLPVRERAPGGRRGARPAGGRAGGGHGGPGGGVILTVTANPALDVTYRLPALAPGRVHRVREVLVRAGGKGVNVARVLRQLGEPVVATGLGGGPDGARLVEELRAEGVEADFLDELPDVRRTLVVSGEDGVVTSLWEPGRAAHDPGRAADRLVDAVAARLAAARAVTVSGSLPPGVDAALPARIARAGAARGVPVVLDLDGAALVEAARVEGCVLMPNLDELEVLAGARPQSAAEAADAVREVVARPSGPAAVVATLGEQGVVVATRRRAVHARPVETLAGNPTGAGDAACAAVARALAAAGSAAALELRPLAADVVAVSAAAVLRPVAGEVDVAAADRWRPLVPVEEL</sequence>
<dbReference type="InterPro" id="IPR011611">
    <property type="entry name" value="PfkB_dom"/>
</dbReference>
<feature type="region of interest" description="Disordered" evidence="6">
    <location>
        <begin position="1"/>
        <end position="125"/>
    </location>
</feature>
<evidence type="ECO:0000256" key="4">
    <source>
        <dbReference type="ARBA" id="ARBA00022777"/>
    </source>
</evidence>
<feature type="domain" description="Carbohydrate kinase PfkB" evidence="7">
    <location>
        <begin position="143"/>
        <end position="421"/>
    </location>
</feature>
<feature type="compositionally biased region" description="Basic residues" evidence="6">
    <location>
        <begin position="72"/>
        <end position="83"/>
    </location>
</feature>
<dbReference type="PROSITE" id="PS00583">
    <property type="entry name" value="PFKB_KINASES_1"/>
    <property type="match status" value="1"/>
</dbReference>